<evidence type="ECO:0000256" key="1">
    <source>
        <dbReference type="SAM" id="MobiDB-lite"/>
    </source>
</evidence>
<comment type="caution">
    <text evidence="2">The sequence shown here is derived from an EMBL/GenBank/DDBJ whole genome shotgun (WGS) entry which is preliminary data.</text>
</comment>
<feature type="compositionally biased region" description="Low complexity" evidence="1">
    <location>
        <begin position="128"/>
        <end position="137"/>
    </location>
</feature>
<organism evidence="2 3">
    <name type="scientific">Mugilogobius chulae</name>
    <name type="common">yellowstripe goby</name>
    <dbReference type="NCBI Taxonomy" id="88201"/>
    <lineage>
        <taxon>Eukaryota</taxon>
        <taxon>Metazoa</taxon>
        <taxon>Chordata</taxon>
        <taxon>Craniata</taxon>
        <taxon>Vertebrata</taxon>
        <taxon>Euteleostomi</taxon>
        <taxon>Actinopterygii</taxon>
        <taxon>Neopterygii</taxon>
        <taxon>Teleostei</taxon>
        <taxon>Neoteleostei</taxon>
        <taxon>Acanthomorphata</taxon>
        <taxon>Gobiaria</taxon>
        <taxon>Gobiiformes</taxon>
        <taxon>Gobioidei</taxon>
        <taxon>Gobiidae</taxon>
        <taxon>Gobionellinae</taxon>
        <taxon>Mugilogobius</taxon>
    </lineage>
</organism>
<proteinExistence type="predicted"/>
<name>A0AAW0NWT0_9GOBI</name>
<accession>A0AAW0NWT0</accession>
<dbReference type="AlphaFoldDB" id="A0AAW0NWT0"/>
<sequence>MVGLHKARDCLHPEDGHSWDLCTSLLTRLQRQRSKIQTVHLQLTPLLILLHSNGISEIPQDEDSTCPPRVSVEVLRASALLQDGGRDLVPVDSGVAAHPPVHRLAPEHAPGGSVRPHQPPDHLPGPGPALRRAAAGGQHRTHLCPEHEAREAPLLSHNKDMR</sequence>
<gene>
    <name evidence="2" type="ORF">WMY93_015200</name>
</gene>
<evidence type="ECO:0000313" key="2">
    <source>
        <dbReference type="EMBL" id="KAK7910516.1"/>
    </source>
</evidence>
<keyword evidence="3" id="KW-1185">Reference proteome</keyword>
<evidence type="ECO:0000313" key="3">
    <source>
        <dbReference type="Proteomes" id="UP001460270"/>
    </source>
</evidence>
<protein>
    <submittedName>
        <fullName evidence="2">Uncharacterized protein</fullName>
    </submittedName>
</protein>
<feature type="region of interest" description="Disordered" evidence="1">
    <location>
        <begin position="90"/>
        <end position="162"/>
    </location>
</feature>
<reference evidence="3" key="1">
    <citation type="submission" date="2024-04" db="EMBL/GenBank/DDBJ databases">
        <title>Salinicola lusitanus LLJ914,a marine bacterium isolated from the Okinawa Trough.</title>
        <authorList>
            <person name="Li J."/>
        </authorList>
    </citation>
    <scope>NUCLEOTIDE SEQUENCE [LARGE SCALE GENOMIC DNA]</scope>
</reference>
<feature type="compositionally biased region" description="Basic and acidic residues" evidence="1">
    <location>
        <begin position="143"/>
        <end position="162"/>
    </location>
</feature>
<dbReference type="EMBL" id="JBBPFD010000010">
    <property type="protein sequence ID" value="KAK7910516.1"/>
    <property type="molecule type" value="Genomic_DNA"/>
</dbReference>
<dbReference type="Proteomes" id="UP001460270">
    <property type="component" value="Unassembled WGS sequence"/>
</dbReference>